<dbReference type="SUPFAM" id="SSF88713">
    <property type="entry name" value="Glycoside hydrolase/deacetylase"/>
    <property type="match status" value="1"/>
</dbReference>
<organism evidence="2 3">
    <name type="scientific">Podospora didyma</name>
    <dbReference type="NCBI Taxonomy" id="330526"/>
    <lineage>
        <taxon>Eukaryota</taxon>
        <taxon>Fungi</taxon>
        <taxon>Dikarya</taxon>
        <taxon>Ascomycota</taxon>
        <taxon>Pezizomycotina</taxon>
        <taxon>Sordariomycetes</taxon>
        <taxon>Sordariomycetidae</taxon>
        <taxon>Sordariales</taxon>
        <taxon>Podosporaceae</taxon>
        <taxon>Podospora</taxon>
    </lineage>
</organism>
<comment type="caution">
    <text evidence="2">The sequence shown here is derived from an EMBL/GenBank/DDBJ whole genome shotgun (WGS) entry which is preliminary data.</text>
</comment>
<dbReference type="PANTHER" id="PTHR43123">
    <property type="entry name" value="POLYSACCHARIDE DEACETYLASE-RELATED"/>
    <property type="match status" value="1"/>
</dbReference>
<proteinExistence type="predicted"/>
<dbReference type="Proteomes" id="UP001285441">
    <property type="component" value="Unassembled WGS sequence"/>
</dbReference>
<evidence type="ECO:0000313" key="2">
    <source>
        <dbReference type="EMBL" id="KAK3367725.1"/>
    </source>
</evidence>
<dbReference type="EMBL" id="JAULSW010000011">
    <property type="protein sequence ID" value="KAK3367725.1"/>
    <property type="molecule type" value="Genomic_DNA"/>
</dbReference>
<dbReference type="AlphaFoldDB" id="A0AAE0N2E3"/>
<accession>A0AAE0N2E3</accession>
<reference evidence="2" key="1">
    <citation type="journal article" date="2023" name="Mol. Phylogenet. Evol.">
        <title>Genome-scale phylogeny and comparative genomics of the fungal order Sordariales.</title>
        <authorList>
            <person name="Hensen N."/>
            <person name="Bonometti L."/>
            <person name="Westerberg I."/>
            <person name="Brannstrom I.O."/>
            <person name="Guillou S."/>
            <person name="Cros-Aarteil S."/>
            <person name="Calhoun S."/>
            <person name="Haridas S."/>
            <person name="Kuo A."/>
            <person name="Mondo S."/>
            <person name="Pangilinan J."/>
            <person name="Riley R."/>
            <person name="LaButti K."/>
            <person name="Andreopoulos B."/>
            <person name="Lipzen A."/>
            <person name="Chen C."/>
            <person name="Yan M."/>
            <person name="Daum C."/>
            <person name="Ng V."/>
            <person name="Clum A."/>
            <person name="Steindorff A."/>
            <person name="Ohm R.A."/>
            <person name="Martin F."/>
            <person name="Silar P."/>
            <person name="Natvig D.O."/>
            <person name="Lalanne C."/>
            <person name="Gautier V."/>
            <person name="Ament-Velasquez S.L."/>
            <person name="Kruys A."/>
            <person name="Hutchinson M.I."/>
            <person name="Powell A.J."/>
            <person name="Barry K."/>
            <person name="Miller A.N."/>
            <person name="Grigoriev I.V."/>
            <person name="Debuchy R."/>
            <person name="Gladieux P."/>
            <person name="Hiltunen Thoren M."/>
            <person name="Johannesson H."/>
        </authorList>
    </citation>
    <scope>NUCLEOTIDE SEQUENCE</scope>
    <source>
        <strain evidence="2">CBS 232.78</strain>
    </source>
</reference>
<dbReference type="Pfam" id="PF01522">
    <property type="entry name" value="Polysacc_deac_1"/>
    <property type="match status" value="1"/>
</dbReference>
<evidence type="ECO:0000259" key="1">
    <source>
        <dbReference type="PROSITE" id="PS51677"/>
    </source>
</evidence>
<dbReference type="GO" id="GO:0016810">
    <property type="term" value="F:hydrolase activity, acting on carbon-nitrogen (but not peptide) bonds"/>
    <property type="evidence" value="ECO:0007669"/>
    <property type="project" value="InterPro"/>
</dbReference>
<protein>
    <recommendedName>
        <fullName evidence="1">NodB homology domain-containing protein</fullName>
    </recommendedName>
</protein>
<dbReference type="PROSITE" id="PS51677">
    <property type="entry name" value="NODB"/>
    <property type="match status" value="1"/>
</dbReference>
<dbReference type="InterPro" id="IPR002509">
    <property type="entry name" value="NODB_dom"/>
</dbReference>
<evidence type="ECO:0000313" key="3">
    <source>
        <dbReference type="Proteomes" id="UP001285441"/>
    </source>
</evidence>
<reference evidence="2" key="2">
    <citation type="submission" date="2023-06" db="EMBL/GenBank/DDBJ databases">
        <authorList>
            <consortium name="Lawrence Berkeley National Laboratory"/>
            <person name="Haridas S."/>
            <person name="Hensen N."/>
            <person name="Bonometti L."/>
            <person name="Westerberg I."/>
            <person name="Brannstrom I.O."/>
            <person name="Guillou S."/>
            <person name="Cros-Aarteil S."/>
            <person name="Calhoun S."/>
            <person name="Kuo A."/>
            <person name="Mondo S."/>
            <person name="Pangilinan J."/>
            <person name="Riley R."/>
            <person name="LaButti K."/>
            <person name="Andreopoulos B."/>
            <person name="Lipzen A."/>
            <person name="Chen C."/>
            <person name="Yanf M."/>
            <person name="Daum C."/>
            <person name="Ng V."/>
            <person name="Clum A."/>
            <person name="Steindorff A."/>
            <person name="Ohm R."/>
            <person name="Martin F."/>
            <person name="Silar P."/>
            <person name="Natvig D."/>
            <person name="Lalanne C."/>
            <person name="Gautier V."/>
            <person name="Ament-velasquez S.L."/>
            <person name="Kruys A."/>
            <person name="Hutchinson M.I."/>
            <person name="Powell A.J."/>
            <person name="Barry K."/>
            <person name="Miller A.N."/>
            <person name="Grigoriev I.V."/>
            <person name="Debuchy R."/>
            <person name="Gladieux P."/>
            <person name="Thoren M.H."/>
            <person name="Johannesson H."/>
        </authorList>
    </citation>
    <scope>NUCLEOTIDE SEQUENCE</scope>
    <source>
        <strain evidence="2">CBS 232.78</strain>
    </source>
</reference>
<sequence>MPEIYVAHPDYGFDRDFKGYGEAGLKLQWPNNAKIAISFVINYEEGGERSVLSGDGVSETNLRENPGSAPRINERNYNTESEYEYGSRAGFWRLFRLFQKVGMKFTLYAVAQAVEEQPEVAKRCVEEGHEVASHAYRWVDYHDFSVEKEKDFIRKAITSLKSLTGYAPKGWYYGRPSPQSRVLVPEVYKEMGEELSWLSDTYADDVPYWTDLPSERSLPASAAKGLLMLPYTYDNNDFKFHVPGSGFRDPNGFLTHIKNSFDVLYEEGQEGSPKMMTIGLHCRIIGRPGRFAALKEFVEYISQKEGVWVATRTEIAEAFREQYPYRKGYLA</sequence>
<feature type="domain" description="NodB homology" evidence="1">
    <location>
        <begin position="77"/>
        <end position="310"/>
    </location>
</feature>
<dbReference type="Gene3D" id="3.20.20.370">
    <property type="entry name" value="Glycoside hydrolase/deacetylase"/>
    <property type="match status" value="1"/>
</dbReference>
<name>A0AAE0N2E3_9PEZI</name>
<dbReference type="InterPro" id="IPR011330">
    <property type="entry name" value="Glyco_hydro/deAcase_b/a-brl"/>
</dbReference>
<gene>
    <name evidence="2" type="ORF">B0H63DRAFT_85489</name>
</gene>
<keyword evidence="3" id="KW-1185">Reference proteome</keyword>
<dbReference type="GO" id="GO:0005975">
    <property type="term" value="P:carbohydrate metabolic process"/>
    <property type="evidence" value="ECO:0007669"/>
    <property type="project" value="InterPro"/>
</dbReference>
<dbReference type="PANTHER" id="PTHR43123:SF1">
    <property type="entry name" value="POLYSACCHARIDE DEACETYLASE-RELATED"/>
    <property type="match status" value="1"/>
</dbReference>